<keyword evidence="2" id="KW-1185">Reference proteome</keyword>
<dbReference type="RefSeq" id="WP_330093499.1">
    <property type="nucleotide sequence ID" value="NZ_JAUZMY010000022.1"/>
</dbReference>
<sequence length="407" mass="45954">MAEDTNRSASSTIAGYRYQFDLTILEILSADSSEILTIEGVEDVDKSGFGGSSLVQCKYLSSQKYSLAGLRSSLIPMLDSFERGLRSNYIVHAHFGKETSQVPRSLTVDELKTSLTEHQKKTGNTILHFGKYKNSTLEDFVKFLSIKGGKSMEEQKKEVLTGLTSAMECSREEAVGLHYGNALTFVAEKACQKDVSSRRVTREQLLNHLNRKPLLYTIWHREVTSIENFVKATARRLRATRLLLPKKNRVLYLEEPLTASQDSFLDTAGLITFLALDDYGEGQLYTARPWTVVVRSSSHWYMNLKRDLLGKGVAYYDGYEDVLFNPQLFHRMPVQVRFKRGDAIEKTSYDIRLVNEESFGKYLKEGFEVDTILSTVQAVDMVPNSDATMVHIPGLDAEKIVSLIARV</sequence>
<protein>
    <submittedName>
        <fullName evidence="1">Uncharacterized protein</fullName>
    </submittedName>
</protein>
<evidence type="ECO:0000313" key="1">
    <source>
        <dbReference type="EMBL" id="MEE2039732.1"/>
    </source>
</evidence>
<gene>
    <name evidence="1" type="ORF">Q8791_21155</name>
</gene>
<proteinExistence type="predicted"/>
<accession>A0ABU7KDR6</accession>
<dbReference type="Proteomes" id="UP001356095">
    <property type="component" value="Unassembled WGS sequence"/>
</dbReference>
<organism evidence="1 2">
    <name type="scientific">Nocardiopsis codii</name>
    <dbReference type="NCBI Taxonomy" id="3065942"/>
    <lineage>
        <taxon>Bacteria</taxon>
        <taxon>Bacillati</taxon>
        <taxon>Actinomycetota</taxon>
        <taxon>Actinomycetes</taxon>
        <taxon>Streptosporangiales</taxon>
        <taxon>Nocardiopsidaceae</taxon>
        <taxon>Nocardiopsis</taxon>
    </lineage>
</organism>
<comment type="caution">
    <text evidence="1">The sequence shown here is derived from an EMBL/GenBank/DDBJ whole genome shotgun (WGS) entry which is preliminary data.</text>
</comment>
<dbReference type="EMBL" id="JAUZMY010000022">
    <property type="protein sequence ID" value="MEE2039732.1"/>
    <property type="molecule type" value="Genomic_DNA"/>
</dbReference>
<name>A0ABU7KDR6_9ACTN</name>
<evidence type="ECO:0000313" key="2">
    <source>
        <dbReference type="Proteomes" id="UP001356095"/>
    </source>
</evidence>
<reference evidence="1 2" key="1">
    <citation type="submission" date="2023-08" db="EMBL/GenBank/DDBJ databases">
        <authorList>
            <person name="Girao M."/>
            <person name="Carvalho M.F."/>
        </authorList>
    </citation>
    <scope>NUCLEOTIDE SEQUENCE [LARGE SCALE GENOMIC DNA]</scope>
    <source>
        <strain evidence="1 2">CT-R113</strain>
    </source>
</reference>